<dbReference type="Gene3D" id="3.40.50.620">
    <property type="entry name" value="HUPs"/>
    <property type="match status" value="1"/>
</dbReference>
<keyword evidence="3" id="KW-1185">Reference proteome</keyword>
<organism evidence="2 3">
    <name type="scientific">Candidatus Methylomirabilis limnetica</name>
    <dbReference type="NCBI Taxonomy" id="2033718"/>
    <lineage>
        <taxon>Bacteria</taxon>
        <taxon>Candidatus Methylomirabilota</taxon>
        <taxon>Candidatus Methylomirabilia</taxon>
        <taxon>Candidatus Methylomirabilales</taxon>
        <taxon>Candidatus Methylomirabilaceae</taxon>
        <taxon>Candidatus Methylomirabilis</taxon>
    </lineage>
</organism>
<dbReference type="EMBL" id="NVQC01000036">
    <property type="protein sequence ID" value="PTL34992.1"/>
    <property type="molecule type" value="Genomic_DNA"/>
</dbReference>
<reference evidence="2 3" key="1">
    <citation type="submission" date="2017-09" db="EMBL/GenBank/DDBJ databases">
        <title>Bloom of a denitrifying methanotroph, Candidatus Methylomirabilis limnetica, in a deep stratified lake.</title>
        <authorList>
            <person name="Graf J.S."/>
            <person name="Marchant H.K."/>
            <person name="Tienken D."/>
            <person name="Hach P.F."/>
            <person name="Brand A."/>
            <person name="Schubert C.J."/>
            <person name="Kuypers M.M."/>
            <person name="Milucka J."/>
        </authorList>
    </citation>
    <scope>NUCLEOTIDE SEQUENCE [LARGE SCALE GENOMIC DNA]</scope>
    <source>
        <strain evidence="2 3">Zug</strain>
    </source>
</reference>
<name>A0A2T4TV56_9BACT</name>
<dbReference type="CDD" id="cd01714">
    <property type="entry name" value="ETF_beta"/>
    <property type="match status" value="1"/>
</dbReference>
<protein>
    <submittedName>
        <fullName evidence="2">Electron transfer flavoprotein subunit beta</fullName>
    </submittedName>
</protein>
<dbReference type="PIRSF" id="PIRSF000090">
    <property type="entry name" value="Beta-ETF"/>
    <property type="match status" value="1"/>
</dbReference>
<dbReference type="PANTHER" id="PTHR21294">
    <property type="entry name" value="ELECTRON TRANSFER FLAVOPROTEIN BETA-SUBUNIT"/>
    <property type="match status" value="1"/>
</dbReference>
<dbReference type="InterPro" id="IPR033948">
    <property type="entry name" value="ETF_beta_N"/>
</dbReference>
<evidence type="ECO:0000313" key="2">
    <source>
        <dbReference type="EMBL" id="PTL34992.1"/>
    </source>
</evidence>
<sequence>MNIIVCIKQIIDPEVPMSQFKIDPRTKRQVQGNNPLVISPYDANALEVAIKLKEKQGAKVTAISVGGATTIAALKSALSMGADEAILVNDPLLAGSDQQGIAHVLAKTICKAGAYDLILTGCESGDWADRAVPGFLAEELGIGYVGYVTRIEVKDGQVVVRRVVEDGYELIEAKTPFLAAISSDETNTARYAKLKDIMAAAKKMIPVWKAADLGLDLEKIGAGAARVEITDVYIPVKESRCEMIEGNTPEEKAANLAVKLREIKLI</sequence>
<dbReference type="PANTHER" id="PTHR21294:SF17">
    <property type="entry name" value="PROTEIN FIXA"/>
    <property type="match status" value="1"/>
</dbReference>
<dbReference type="GO" id="GO:0009055">
    <property type="term" value="F:electron transfer activity"/>
    <property type="evidence" value="ECO:0007669"/>
    <property type="project" value="InterPro"/>
</dbReference>
<feature type="domain" description="Electron transfer flavoprotein alpha/beta-subunit N-terminal" evidence="1">
    <location>
        <begin position="26"/>
        <end position="217"/>
    </location>
</feature>
<dbReference type="InterPro" id="IPR014729">
    <property type="entry name" value="Rossmann-like_a/b/a_fold"/>
</dbReference>
<comment type="caution">
    <text evidence="2">The sequence shown here is derived from an EMBL/GenBank/DDBJ whole genome shotgun (WGS) entry which is preliminary data.</text>
</comment>
<proteinExistence type="predicted"/>
<gene>
    <name evidence="2" type="ORF">CLG94_12290</name>
</gene>
<evidence type="ECO:0000313" key="3">
    <source>
        <dbReference type="Proteomes" id="UP000241436"/>
    </source>
</evidence>
<dbReference type="SUPFAM" id="SSF52402">
    <property type="entry name" value="Adenine nucleotide alpha hydrolases-like"/>
    <property type="match status" value="1"/>
</dbReference>
<dbReference type="RefSeq" id="WP_107563959.1">
    <property type="nucleotide sequence ID" value="NZ_NVQC01000036.1"/>
</dbReference>
<dbReference type="SMART" id="SM00893">
    <property type="entry name" value="ETF"/>
    <property type="match status" value="1"/>
</dbReference>
<evidence type="ECO:0000259" key="1">
    <source>
        <dbReference type="SMART" id="SM00893"/>
    </source>
</evidence>
<accession>A0A2T4TV56</accession>
<dbReference type="Proteomes" id="UP000241436">
    <property type="component" value="Unassembled WGS sequence"/>
</dbReference>
<dbReference type="OrthoDB" id="9804960at2"/>
<dbReference type="InterPro" id="IPR014730">
    <property type="entry name" value="ETF_a/b_N"/>
</dbReference>
<dbReference type="AlphaFoldDB" id="A0A2T4TV56"/>
<dbReference type="InterPro" id="IPR012255">
    <property type="entry name" value="ETF_b"/>
</dbReference>
<reference evidence="3" key="2">
    <citation type="journal article" date="2018" name="Environ. Microbiol.">
        <title>Bloom of a denitrifying methanotroph, 'Candidatus Methylomirabilis limnetica', in a deep stratified lake.</title>
        <authorList>
            <person name="Graf J.S."/>
            <person name="Mayr M.J."/>
            <person name="Marchant H.K."/>
            <person name="Tienken D."/>
            <person name="Hach P.F."/>
            <person name="Brand A."/>
            <person name="Schubert C.J."/>
            <person name="Kuypers M.M."/>
            <person name="Milucka J."/>
        </authorList>
    </citation>
    <scope>NUCLEOTIDE SEQUENCE [LARGE SCALE GENOMIC DNA]</scope>
    <source>
        <strain evidence="3">Zug</strain>
    </source>
</reference>
<dbReference type="Pfam" id="PF01012">
    <property type="entry name" value="ETF"/>
    <property type="match status" value="1"/>
</dbReference>